<gene>
    <name evidence="1" type="ORF">NEICINOT_03415</name>
</gene>
<dbReference type="EMBL" id="ACDY02000002">
    <property type="protein sequence ID" value="EEZ72484.1"/>
    <property type="molecule type" value="Genomic_DNA"/>
</dbReference>
<evidence type="ECO:0000313" key="1">
    <source>
        <dbReference type="EMBL" id="EEZ72484.1"/>
    </source>
</evidence>
<evidence type="ECO:0000313" key="2">
    <source>
        <dbReference type="Proteomes" id="UP000003294"/>
    </source>
</evidence>
<organism evidence="1 2">
    <name type="scientific">Neisseria cinerea ATCC 14685</name>
    <dbReference type="NCBI Taxonomy" id="546262"/>
    <lineage>
        <taxon>Bacteria</taxon>
        <taxon>Pseudomonadati</taxon>
        <taxon>Pseudomonadota</taxon>
        <taxon>Betaproteobacteria</taxon>
        <taxon>Neisseriales</taxon>
        <taxon>Neisseriaceae</taxon>
        <taxon>Neisseria</taxon>
    </lineage>
</organism>
<protein>
    <submittedName>
        <fullName evidence="1">Uncharacterized protein</fullName>
    </submittedName>
</protein>
<accession>D0W196</accession>
<sequence length="77" mass="8672">MGMPSLGLAQITAASNILQYAKILEIQHFKAFLLPLPSRCIFESPLSCEIIFKNYAIIRHSLKFNTNLHLTPTLTMP</sequence>
<comment type="caution">
    <text evidence="1">The sequence shown here is derived from an EMBL/GenBank/DDBJ whole genome shotgun (WGS) entry which is preliminary data.</text>
</comment>
<dbReference type="Proteomes" id="UP000003294">
    <property type="component" value="Unassembled WGS sequence"/>
</dbReference>
<dbReference type="AlphaFoldDB" id="D0W196"/>
<reference evidence="1 2" key="1">
    <citation type="submission" date="2009-10" db="EMBL/GenBank/DDBJ databases">
        <authorList>
            <person name="Weinstock G."/>
            <person name="Sodergren E."/>
            <person name="Clifton S."/>
            <person name="Fulton L."/>
            <person name="Fulton B."/>
            <person name="Courtney L."/>
            <person name="Fronick C."/>
            <person name="Harrison M."/>
            <person name="Strong C."/>
            <person name="Farmer C."/>
            <person name="Delahaunty K."/>
            <person name="Markovic C."/>
            <person name="Hall O."/>
            <person name="Minx P."/>
            <person name="Tomlinson C."/>
            <person name="Mitreva M."/>
            <person name="Nelson J."/>
            <person name="Hou S."/>
            <person name="Wollam A."/>
            <person name="Pepin K.H."/>
            <person name="Johnson M."/>
            <person name="Bhonagiri V."/>
            <person name="Nash W.E."/>
            <person name="Warren W."/>
            <person name="Chinwalla A."/>
            <person name="Mardis E.R."/>
            <person name="Wilson R.K."/>
        </authorList>
    </citation>
    <scope>NUCLEOTIDE SEQUENCE [LARGE SCALE GENOMIC DNA]</scope>
    <source>
        <strain evidence="1 2">ATCC 14685</strain>
    </source>
</reference>
<proteinExistence type="predicted"/>
<name>D0W196_NEICI</name>